<dbReference type="GO" id="GO:0032300">
    <property type="term" value="C:mismatch repair complex"/>
    <property type="evidence" value="ECO:0007669"/>
    <property type="project" value="InterPro"/>
</dbReference>
<accession>A0A0G0BIU5</accession>
<protein>
    <recommendedName>
        <fullName evidence="4">DNA mismatch repair protein MutL</fullName>
    </recommendedName>
</protein>
<dbReference type="InterPro" id="IPR014721">
    <property type="entry name" value="Ribsml_uS5_D2-typ_fold_subgr"/>
</dbReference>
<organism evidence="7 8">
    <name type="scientific">candidate division WS6 bacterium GW2011_GWE1_34_7</name>
    <dbReference type="NCBI Taxonomy" id="1619093"/>
    <lineage>
        <taxon>Bacteria</taxon>
        <taxon>Candidatus Dojkabacteria</taxon>
    </lineage>
</organism>
<dbReference type="Proteomes" id="UP000033866">
    <property type="component" value="Unassembled WGS sequence"/>
</dbReference>
<dbReference type="GO" id="GO:0016887">
    <property type="term" value="F:ATP hydrolysis activity"/>
    <property type="evidence" value="ECO:0007669"/>
    <property type="project" value="InterPro"/>
</dbReference>
<dbReference type="HAMAP" id="MF_00149">
    <property type="entry name" value="DNA_mis_repair"/>
    <property type="match status" value="1"/>
</dbReference>
<keyword evidence="2 4" id="KW-0227">DNA damage</keyword>
<name>A0A0G0BIU5_9BACT</name>
<dbReference type="SMART" id="SM01340">
    <property type="entry name" value="DNA_mis_repair"/>
    <property type="match status" value="1"/>
</dbReference>
<comment type="similarity">
    <text evidence="1 4">Belongs to the DNA mismatch repair MutL/HexB family.</text>
</comment>
<dbReference type="Gene3D" id="3.30.1540.20">
    <property type="entry name" value="MutL, C-terminal domain, dimerisation subdomain"/>
    <property type="match status" value="1"/>
</dbReference>
<reference evidence="7 8" key="1">
    <citation type="journal article" date="2015" name="Nature">
        <title>rRNA introns, odd ribosomes, and small enigmatic genomes across a large radiation of phyla.</title>
        <authorList>
            <person name="Brown C.T."/>
            <person name="Hug L.A."/>
            <person name="Thomas B.C."/>
            <person name="Sharon I."/>
            <person name="Castelle C.J."/>
            <person name="Singh A."/>
            <person name="Wilkins M.J."/>
            <person name="Williams K.H."/>
            <person name="Banfield J.F."/>
        </authorList>
    </citation>
    <scope>NUCLEOTIDE SEQUENCE [LARGE SCALE GENOMIC DNA]</scope>
</reference>
<dbReference type="Gene3D" id="3.30.565.10">
    <property type="entry name" value="Histidine kinase-like ATPase, C-terminal domain"/>
    <property type="match status" value="1"/>
</dbReference>
<dbReference type="InterPro" id="IPR002099">
    <property type="entry name" value="MutL/Mlh/PMS"/>
</dbReference>
<keyword evidence="3 4" id="KW-0234">DNA repair</keyword>
<dbReference type="PROSITE" id="PS00058">
    <property type="entry name" value="DNA_MISMATCH_REPAIR_1"/>
    <property type="match status" value="1"/>
</dbReference>
<dbReference type="FunFam" id="3.30.565.10:FF:000003">
    <property type="entry name" value="DNA mismatch repair endonuclease MutL"/>
    <property type="match status" value="1"/>
</dbReference>
<dbReference type="InterPro" id="IPR014790">
    <property type="entry name" value="MutL_C"/>
</dbReference>
<dbReference type="InterPro" id="IPR037198">
    <property type="entry name" value="MutL_C_sf"/>
</dbReference>
<dbReference type="Gene3D" id="3.30.1370.100">
    <property type="entry name" value="MutL, C-terminal domain, regulatory subdomain"/>
    <property type="match status" value="1"/>
</dbReference>
<dbReference type="InterPro" id="IPR038973">
    <property type="entry name" value="MutL/Mlh/Pms-like"/>
</dbReference>
<evidence type="ECO:0000256" key="1">
    <source>
        <dbReference type="ARBA" id="ARBA00006082"/>
    </source>
</evidence>
<dbReference type="GO" id="GO:0006298">
    <property type="term" value="P:mismatch repair"/>
    <property type="evidence" value="ECO:0007669"/>
    <property type="project" value="UniProtKB-UniRule"/>
</dbReference>
<proteinExistence type="inferred from homology"/>
<dbReference type="CDD" id="cd16926">
    <property type="entry name" value="HATPase_MutL-MLH-PMS-like"/>
    <property type="match status" value="1"/>
</dbReference>
<dbReference type="SUPFAM" id="SSF54211">
    <property type="entry name" value="Ribosomal protein S5 domain 2-like"/>
    <property type="match status" value="1"/>
</dbReference>
<dbReference type="CDD" id="cd00782">
    <property type="entry name" value="MutL_Trans"/>
    <property type="match status" value="1"/>
</dbReference>
<dbReference type="PANTHER" id="PTHR10073:SF12">
    <property type="entry name" value="DNA MISMATCH REPAIR PROTEIN MLH1"/>
    <property type="match status" value="1"/>
</dbReference>
<evidence type="ECO:0000259" key="5">
    <source>
        <dbReference type="SMART" id="SM00853"/>
    </source>
</evidence>
<dbReference type="SUPFAM" id="SSF118116">
    <property type="entry name" value="DNA mismatch repair protein MutL"/>
    <property type="match status" value="1"/>
</dbReference>
<evidence type="ECO:0000256" key="3">
    <source>
        <dbReference type="ARBA" id="ARBA00023204"/>
    </source>
</evidence>
<dbReference type="InterPro" id="IPR014762">
    <property type="entry name" value="DNA_mismatch_repair_CS"/>
</dbReference>
<comment type="caution">
    <text evidence="7">The sequence shown here is derived from an EMBL/GenBank/DDBJ whole genome shotgun (WGS) entry which is preliminary data.</text>
</comment>
<evidence type="ECO:0000256" key="4">
    <source>
        <dbReference type="HAMAP-Rule" id="MF_00149"/>
    </source>
</evidence>
<dbReference type="GO" id="GO:0140664">
    <property type="term" value="F:ATP-dependent DNA damage sensor activity"/>
    <property type="evidence" value="ECO:0007669"/>
    <property type="project" value="InterPro"/>
</dbReference>
<feature type="domain" description="DNA mismatch repair protein S5" evidence="6">
    <location>
        <begin position="217"/>
        <end position="332"/>
    </location>
</feature>
<dbReference type="Pfam" id="PF01119">
    <property type="entry name" value="DNA_mis_repair"/>
    <property type="match status" value="1"/>
</dbReference>
<dbReference type="NCBIfam" id="TIGR00585">
    <property type="entry name" value="mutl"/>
    <property type="match status" value="1"/>
</dbReference>
<feature type="domain" description="MutL C-terminal dimerisation" evidence="5">
    <location>
        <begin position="398"/>
        <end position="541"/>
    </location>
</feature>
<dbReference type="InterPro" id="IPR042120">
    <property type="entry name" value="MutL_C_dimsub"/>
</dbReference>
<dbReference type="InterPro" id="IPR036890">
    <property type="entry name" value="HATPase_C_sf"/>
</dbReference>
<sequence length="585" mass="67108">MSKPVLNKLSQEVVNQIAAGEVVERPASVVKELLDNAIDAKADRIEIKVKEGGLELIEISDNGIGIPKRNLSEIFLPHTTSKINRIEDLNTLLSMGFRGEALSTITSVSRVHVISKYEDEGIGNLVMFNEKGQSDVRSAAKEQGTTVRVENLFYNIPARRKYLKSAPTEYRKIYELLNRYFVVYPNISFKLEKDGKEVLSLDSIVGHKAGEICKERVIGIYGDDELVEIKYDGNGIKINGYSGHPSSHKSKNTRQLVFVNGRPVMDRGIMRAVYEGYSRYLPFGEKVNFYINIDINPELVDVNVHPRKEEVRFENPFRVYSAIEEAVKHALNKELSFQIDSTPSPIAQRRESFNSSSESKEYSTREIKFDKQYSSVKDSMLFSKEALTVSEEGDAIRNIFQIFDKYIVIEFVDERLWVIDQHAAAERINFEKIQKREEKPLDIQNLLVPTSLIFSKEERLFLEEFISFFQDIGIEYDVKEYGIDILSLPSVLSTANTEALFKEIFEISDNLDTLKKEFNKKKEDILATVACHTSIRSGQKLNYEEMRNLFEELSSCENPYSCPHGRPAIWKLTREKIDTNFERTY</sequence>
<evidence type="ECO:0000313" key="7">
    <source>
        <dbReference type="EMBL" id="KKP63566.1"/>
    </source>
</evidence>
<dbReference type="GO" id="GO:0005524">
    <property type="term" value="F:ATP binding"/>
    <property type="evidence" value="ECO:0007669"/>
    <property type="project" value="InterPro"/>
</dbReference>
<dbReference type="GO" id="GO:0030983">
    <property type="term" value="F:mismatched DNA binding"/>
    <property type="evidence" value="ECO:0007669"/>
    <property type="project" value="InterPro"/>
</dbReference>
<dbReference type="Pfam" id="PF13589">
    <property type="entry name" value="HATPase_c_3"/>
    <property type="match status" value="1"/>
</dbReference>
<dbReference type="AlphaFoldDB" id="A0A0G0BIU5"/>
<evidence type="ECO:0000259" key="6">
    <source>
        <dbReference type="SMART" id="SM01340"/>
    </source>
</evidence>
<dbReference type="InterPro" id="IPR013507">
    <property type="entry name" value="DNA_mismatch_S5_2-like"/>
</dbReference>
<comment type="function">
    <text evidence="4">This protein is involved in the repair of mismatches in DNA. It is required for dam-dependent methyl-directed DNA mismatch repair. May act as a 'molecular matchmaker', a protein that promotes the formation of a stable complex between two or more DNA-binding proteins in an ATP-dependent manner without itself being part of a final effector complex.</text>
</comment>
<dbReference type="PANTHER" id="PTHR10073">
    <property type="entry name" value="DNA MISMATCH REPAIR PROTEIN MLH, PMS, MUTL"/>
    <property type="match status" value="1"/>
</dbReference>
<dbReference type="SMART" id="SM00853">
    <property type="entry name" value="MutL_C"/>
    <property type="match status" value="1"/>
</dbReference>
<evidence type="ECO:0000313" key="8">
    <source>
        <dbReference type="Proteomes" id="UP000033866"/>
    </source>
</evidence>
<gene>
    <name evidence="4" type="primary">mutL</name>
    <name evidence="7" type="ORF">UR61_C0067G0002</name>
</gene>
<dbReference type="InterPro" id="IPR042121">
    <property type="entry name" value="MutL_C_regsub"/>
</dbReference>
<dbReference type="Gene3D" id="3.30.230.10">
    <property type="match status" value="1"/>
</dbReference>
<dbReference type="InterPro" id="IPR020568">
    <property type="entry name" value="Ribosomal_Su5_D2-typ_SF"/>
</dbReference>
<dbReference type="SUPFAM" id="SSF55874">
    <property type="entry name" value="ATPase domain of HSP90 chaperone/DNA topoisomerase II/histidine kinase"/>
    <property type="match status" value="1"/>
</dbReference>
<dbReference type="PATRIC" id="fig|1619093.3.peg.601"/>
<dbReference type="EMBL" id="LBPV01000067">
    <property type="protein sequence ID" value="KKP63566.1"/>
    <property type="molecule type" value="Genomic_DNA"/>
</dbReference>
<dbReference type="InterPro" id="IPR020667">
    <property type="entry name" value="DNA_mismatch_repair_MutL"/>
</dbReference>
<dbReference type="Pfam" id="PF08676">
    <property type="entry name" value="MutL_C"/>
    <property type="match status" value="1"/>
</dbReference>
<evidence type="ECO:0000256" key="2">
    <source>
        <dbReference type="ARBA" id="ARBA00022763"/>
    </source>
</evidence>